<keyword evidence="5" id="KW-1185">Reference proteome</keyword>
<feature type="domain" description="Autotransporter" evidence="2">
    <location>
        <begin position="91"/>
        <end position="343"/>
    </location>
</feature>
<dbReference type="Proteomes" id="UP000295506">
    <property type="component" value="Unassembled WGS sequence"/>
</dbReference>
<name>A0A126QPC1_9BACT</name>
<sequence length="343" mass="37966">MKWTLCACLVLVLMLFGTVAFAETNGQEQANEDIVRASSQALTNIVQTRIATIAAPRPAGLDQISRNSIDKNGNFAFSLTGEDLGLSAGDDEGYTFGIWGMGSLMHFKSTADGGKYDANAYNAMLGYDYRATSDLLLGLAVGYGYLDLDKKGWSGGTDDGSLTTDYEWTLMPYLAYNITDYTILDAAFAYTDSRYKDDDGTNSGHYDSSRYLSNIGLSQYYLLDEWMFSGRVGYMYVHGDLSTYSRGGVTIANPDSYLGQLNGEAKASYFFLNGLEPYGSLRYFYDASVSSTPVDSDYDEFEGVLGANWYATDQFILNLETGMGMGRQKFESYRGQLNLRYEF</sequence>
<reference evidence="4 6" key="2">
    <citation type="submission" date="2019-03" db="EMBL/GenBank/DDBJ databases">
        <title>Genomic Encyclopedia of Type Strains, Phase IV (KMG-IV): sequencing the most valuable type-strain genomes for metagenomic binning, comparative biology and taxonomic classification.</title>
        <authorList>
            <person name="Goeker M."/>
        </authorList>
    </citation>
    <scope>NUCLEOTIDE SEQUENCE [LARGE SCALE GENOMIC DNA]</scope>
    <source>
        <strain evidence="4 6">DSM 101483</strain>
    </source>
</reference>
<evidence type="ECO:0000313" key="4">
    <source>
        <dbReference type="EMBL" id="TDT85557.1"/>
    </source>
</evidence>
<evidence type="ECO:0000313" key="5">
    <source>
        <dbReference type="Proteomes" id="UP000055611"/>
    </source>
</evidence>
<feature type="chain" id="PRO_5044548192" evidence="1">
    <location>
        <begin position="23"/>
        <end position="343"/>
    </location>
</feature>
<dbReference type="RefSeq" id="WP_066802785.1">
    <property type="nucleotide sequence ID" value="NZ_CP014206.1"/>
</dbReference>
<dbReference type="EMBL" id="CP014206">
    <property type="protein sequence ID" value="AMK11295.1"/>
    <property type="molecule type" value="Genomic_DNA"/>
</dbReference>
<evidence type="ECO:0000313" key="6">
    <source>
        <dbReference type="Proteomes" id="UP000295506"/>
    </source>
</evidence>
<dbReference type="PROSITE" id="PS51208">
    <property type="entry name" value="AUTOTRANSPORTER"/>
    <property type="match status" value="1"/>
</dbReference>
<gene>
    <name evidence="3" type="ORF">AWY79_09280</name>
    <name evidence="4" type="ORF">EDC59_11535</name>
</gene>
<keyword evidence="1" id="KW-0732">Signal</keyword>
<dbReference type="Pfam" id="PF03797">
    <property type="entry name" value="Autotransporter"/>
    <property type="match status" value="1"/>
</dbReference>
<dbReference type="KEGG" id="dej:AWY79_09280"/>
<dbReference type="AlphaFoldDB" id="A0A126QPC1"/>
<evidence type="ECO:0000256" key="1">
    <source>
        <dbReference type="SAM" id="SignalP"/>
    </source>
</evidence>
<dbReference type="Proteomes" id="UP000055611">
    <property type="component" value="Chromosome"/>
</dbReference>
<dbReference type="InterPro" id="IPR005546">
    <property type="entry name" value="Autotransporte_beta"/>
</dbReference>
<feature type="signal peptide" evidence="1">
    <location>
        <begin position="1"/>
        <end position="22"/>
    </location>
</feature>
<dbReference type="Gene3D" id="2.40.128.130">
    <property type="entry name" value="Autotransporter beta-domain"/>
    <property type="match status" value="1"/>
</dbReference>
<evidence type="ECO:0000259" key="2">
    <source>
        <dbReference type="PROSITE" id="PS51208"/>
    </source>
</evidence>
<protein>
    <submittedName>
        <fullName evidence="4">Autotransporter-like protein</fullName>
    </submittedName>
</protein>
<dbReference type="InterPro" id="IPR036709">
    <property type="entry name" value="Autotransporte_beta_dom_sf"/>
</dbReference>
<dbReference type="SMART" id="SM00869">
    <property type="entry name" value="Autotransporter"/>
    <property type="match status" value="1"/>
</dbReference>
<dbReference type="EMBL" id="SOBK01000015">
    <property type="protein sequence ID" value="TDT85557.1"/>
    <property type="molecule type" value="Genomic_DNA"/>
</dbReference>
<evidence type="ECO:0000313" key="3">
    <source>
        <dbReference type="EMBL" id="AMK11295.1"/>
    </source>
</evidence>
<dbReference type="OrthoDB" id="5445128at2"/>
<dbReference type="SUPFAM" id="SSF103515">
    <property type="entry name" value="Autotransporter"/>
    <property type="match status" value="1"/>
</dbReference>
<organism evidence="4 6">
    <name type="scientific">Pseudodesulfovibrio indicus</name>
    <dbReference type="NCBI Taxonomy" id="1716143"/>
    <lineage>
        <taxon>Bacteria</taxon>
        <taxon>Pseudomonadati</taxon>
        <taxon>Thermodesulfobacteriota</taxon>
        <taxon>Desulfovibrionia</taxon>
        <taxon>Desulfovibrionales</taxon>
        <taxon>Desulfovibrionaceae</taxon>
    </lineage>
</organism>
<accession>A0A126QPC1</accession>
<reference evidence="3 5" key="1">
    <citation type="journal article" date="2016" name="Front. Microbiol.">
        <title>Genome Sequence of the Piezophilic, Mesophilic Sulfate-Reducing Bacterium Desulfovibrio indicus J2T.</title>
        <authorList>
            <person name="Cao J."/>
            <person name="Maignien L."/>
            <person name="Shao Z."/>
            <person name="Alain K."/>
            <person name="Jebbar M."/>
        </authorList>
    </citation>
    <scope>NUCLEOTIDE SEQUENCE [LARGE SCALE GENOMIC DNA]</scope>
    <source>
        <strain evidence="3 5">J2</strain>
    </source>
</reference>
<proteinExistence type="predicted"/>